<evidence type="ECO:0000313" key="2">
    <source>
        <dbReference type="Proteomes" id="UP000656077"/>
    </source>
</evidence>
<dbReference type="RefSeq" id="WP_160358793.1">
    <property type="nucleotide sequence ID" value="NZ_WSRQ01000010.1"/>
</dbReference>
<dbReference type="Proteomes" id="UP000656077">
    <property type="component" value="Unassembled WGS sequence"/>
</dbReference>
<organism evidence="1 2">
    <name type="scientific">Clostridium chromiireducens</name>
    <dbReference type="NCBI Taxonomy" id="225345"/>
    <lineage>
        <taxon>Bacteria</taxon>
        <taxon>Bacillati</taxon>
        <taxon>Bacillota</taxon>
        <taxon>Clostridia</taxon>
        <taxon>Eubacteriales</taxon>
        <taxon>Clostridiaceae</taxon>
        <taxon>Clostridium</taxon>
    </lineage>
</organism>
<evidence type="ECO:0000313" key="1">
    <source>
        <dbReference type="EMBL" id="MVX63697.1"/>
    </source>
</evidence>
<dbReference type="EMBL" id="WSRQ01000010">
    <property type="protein sequence ID" value="MVX63697.1"/>
    <property type="molecule type" value="Genomic_DNA"/>
</dbReference>
<accession>A0A964W249</accession>
<gene>
    <name evidence="1" type="ORF">GKZ28_08310</name>
</gene>
<reference evidence="1" key="1">
    <citation type="submission" date="2019-12" db="EMBL/GenBank/DDBJ databases">
        <title>Microbes associate with the intestines of laboratory mice.</title>
        <authorList>
            <person name="Navarre W."/>
            <person name="Wong E."/>
        </authorList>
    </citation>
    <scope>NUCLEOTIDE SEQUENCE</scope>
    <source>
        <strain evidence="1">NM79_F5</strain>
    </source>
</reference>
<proteinExistence type="predicted"/>
<protein>
    <submittedName>
        <fullName evidence="1">Uncharacterized protein</fullName>
    </submittedName>
</protein>
<name>A0A964W249_9CLOT</name>
<dbReference type="AlphaFoldDB" id="A0A964W249"/>
<comment type="caution">
    <text evidence="1">The sequence shown here is derived from an EMBL/GenBank/DDBJ whole genome shotgun (WGS) entry which is preliminary data.</text>
</comment>
<sequence length="126" mass="15096">MKFERDNFCSDAGILYTKCKRFLYYHAVFTMKDYGMFDGIIINVEENHIIVLVGKDIIRTQNSNISNQKRQDYENTNGIRRYRRFEPKNIPLNTLTGLYLLPYPFIAPQYPYYPFHPAYHLDYPTH</sequence>